<sequence length="173" mass="18565">MSKPDIESMIRVDQAGEFGATRIYQGQLAVMGDRHPLSAEIAAMAAQEENHRAKFDALMARRGIRPTILQPFWSAAGYALGAGTALLGPEAAMACTAAVETEIDKHYSDQLEALAGDDADPELSAMIEEFREEEREHLDAALAAGAENAPAYPLLSGVIRLGCRVAIKLAERV</sequence>
<gene>
    <name evidence="8" type="primary">coq7</name>
    <name evidence="9" type="ORF">GRI36_02045</name>
</gene>
<dbReference type="InterPro" id="IPR012347">
    <property type="entry name" value="Ferritin-like"/>
</dbReference>
<accession>A0A6I4SJ33</accession>
<evidence type="ECO:0000313" key="9">
    <source>
        <dbReference type="EMBL" id="MXO55655.1"/>
    </source>
</evidence>
<evidence type="ECO:0000256" key="5">
    <source>
        <dbReference type="ARBA" id="ARBA00023004"/>
    </source>
</evidence>
<comment type="cofactor">
    <cofactor evidence="8">
        <name>Fe cation</name>
        <dbReference type="ChEBI" id="CHEBI:24875"/>
    </cofactor>
    <text evidence="8">Binds 2 iron ions per subunit.</text>
</comment>
<feature type="binding site" evidence="8">
    <location>
        <position position="134"/>
    </location>
    <ligand>
        <name>Fe cation</name>
        <dbReference type="ChEBI" id="CHEBI:24875"/>
        <label>1</label>
    </ligand>
</feature>
<feature type="binding site" evidence="8">
    <location>
        <position position="134"/>
    </location>
    <ligand>
        <name>Fe cation</name>
        <dbReference type="ChEBI" id="CHEBI:24875"/>
        <label>2</label>
    </ligand>
</feature>
<feature type="binding site" evidence="8">
    <location>
        <position position="48"/>
    </location>
    <ligand>
        <name>Fe cation</name>
        <dbReference type="ChEBI" id="CHEBI:24875"/>
        <label>1</label>
    </ligand>
</feature>
<keyword evidence="4 8" id="KW-0560">Oxidoreductase</keyword>
<keyword evidence="10" id="KW-1185">Reference proteome</keyword>
<dbReference type="AlphaFoldDB" id="A0A6I4SJ33"/>
<reference evidence="9 10" key="1">
    <citation type="submission" date="2019-12" db="EMBL/GenBank/DDBJ databases">
        <title>Genomic-based taxomic classification of the family Erythrobacteraceae.</title>
        <authorList>
            <person name="Xu L."/>
        </authorList>
    </citation>
    <scope>NUCLEOTIDE SEQUENCE [LARGE SCALE GENOMIC DNA]</scope>
    <source>
        <strain evidence="9 10">JCM 17802</strain>
    </source>
</reference>
<protein>
    <recommendedName>
        <fullName evidence="8">3-demethoxyubiquinol 3-hydroxylase</fullName>
        <shortName evidence="8">DMQ hydroxylase</shortName>
        <ecNumber evidence="8">1.14.99.60</ecNumber>
    </recommendedName>
    <alternativeName>
        <fullName evidence="8">2-nonaprenyl-3-methyl-6-methoxy-1,4-benzoquinol hydroxylase</fullName>
    </alternativeName>
</protein>
<comment type="similarity">
    <text evidence="8">Belongs to the COQ7 family.</text>
</comment>
<dbReference type="RefSeq" id="WP_160596955.1">
    <property type="nucleotide sequence ID" value="NZ_WTYS01000001.1"/>
</dbReference>
<evidence type="ECO:0000313" key="10">
    <source>
        <dbReference type="Proteomes" id="UP000468943"/>
    </source>
</evidence>
<comment type="function">
    <text evidence="8">Catalyzes the hydroxylation of 2-nonaprenyl-3-methyl-6-methoxy-1,4-benzoquinol during ubiquinone biosynthesis.</text>
</comment>
<comment type="caution">
    <text evidence="9">The sequence shown here is derived from an EMBL/GenBank/DDBJ whole genome shotgun (WGS) entry which is preliminary data.</text>
</comment>
<name>A0A6I4SJ33_9SPHN</name>
<dbReference type="GO" id="GO:0005886">
    <property type="term" value="C:plasma membrane"/>
    <property type="evidence" value="ECO:0007669"/>
    <property type="project" value="UniProtKB-SubCell"/>
</dbReference>
<keyword evidence="6 8" id="KW-0503">Monooxygenase</keyword>
<dbReference type="Gene3D" id="1.20.1260.10">
    <property type="match status" value="1"/>
</dbReference>
<keyword evidence="8" id="KW-1003">Cell membrane</keyword>
<dbReference type="EC" id="1.14.99.60" evidence="8"/>
<dbReference type="PANTHER" id="PTHR11237">
    <property type="entry name" value="COENZYME Q10 BIOSYNTHESIS PROTEIN 7"/>
    <property type="match status" value="1"/>
</dbReference>
<feature type="binding site" evidence="8">
    <location>
        <position position="51"/>
    </location>
    <ligand>
        <name>Fe cation</name>
        <dbReference type="ChEBI" id="CHEBI:24875"/>
        <label>1</label>
    </ligand>
</feature>
<comment type="catalytic activity">
    <reaction evidence="8">
        <text>a 5-methoxy-2-methyl-3-(all-trans-polyprenyl)benzene-1,4-diol + AH2 + O2 = a 3-demethylubiquinol + A + H2O</text>
        <dbReference type="Rhea" id="RHEA:50908"/>
        <dbReference type="Rhea" id="RHEA-COMP:10859"/>
        <dbReference type="Rhea" id="RHEA-COMP:10914"/>
        <dbReference type="ChEBI" id="CHEBI:13193"/>
        <dbReference type="ChEBI" id="CHEBI:15377"/>
        <dbReference type="ChEBI" id="CHEBI:15379"/>
        <dbReference type="ChEBI" id="CHEBI:17499"/>
        <dbReference type="ChEBI" id="CHEBI:84167"/>
        <dbReference type="ChEBI" id="CHEBI:84422"/>
        <dbReference type="EC" id="1.14.99.60"/>
    </reaction>
</comment>
<comment type="pathway">
    <text evidence="1 8">Cofactor biosynthesis; ubiquinone biosynthesis.</text>
</comment>
<proteinExistence type="inferred from homology"/>
<feature type="binding site" evidence="8">
    <location>
        <position position="100"/>
    </location>
    <ligand>
        <name>Fe cation</name>
        <dbReference type="ChEBI" id="CHEBI:24875"/>
        <label>2</label>
    </ligand>
</feature>
<comment type="subcellular location">
    <subcellularLocation>
        <location evidence="8">Cell membrane</location>
        <topology evidence="8">Peripheral membrane protein</topology>
    </subcellularLocation>
</comment>
<evidence type="ECO:0000256" key="1">
    <source>
        <dbReference type="ARBA" id="ARBA00004749"/>
    </source>
</evidence>
<evidence type="ECO:0000256" key="2">
    <source>
        <dbReference type="ARBA" id="ARBA00022688"/>
    </source>
</evidence>
<dbReference type="UniPathway" id="UPA00232"/>
<dbReference type="InterPro" id="IPR009078">
    <property type="entry name" value="Ferritin-like_SF"/>
</dbReference>
<dbReference type="GO" id="GO:0046872">
    <property type="term" value="F:metal ion binding"/>
    <property type="evidence" value="ECO:0007669"/>
    <property type="project" value="UniProtKB-KW"/>
</dbReference>
<dbReference type="Proteomes" id="UP000468943">
    <property type="component" value="Unassembled WGS sequence"/>
</dbReference>
<dbReference type="SUPFAM" id="SSF47240">
    <property type="entry name" value="Ferritin-like"/>
    <property type="match status" value="1"/>
</dbReference>
<feature type="binding site" evidence="8">
    <location>
        <position position="137"/>
    </location>
    <ligand>
        <name>Fe cation</name>
        <dbReference type="ChEBI" id="CHEBI:24875"/>
        <label>2</label>
    </ligand>
</feature>
<evidence type="ECO:0000256" key="3">
    <source>
        <dbReference type="ARBA" id="ARBA00022723"/>
    </source>
</evidence>
<keyword evidence="9" id="KW-0830">Ubiquinone</keyword>
<keyword evidence="7 8" id="KW-0472">Membrane</keyword>
<dbReference type="PANTHER" id="PTHR11237:SF4">
    <property type="entry name" value="5-DEMETHOXYUBIQUINONE HYDROXYLASE, MITOCHONDRIAL"/>
    <property type="match status" value="1"/>
</dbReference>
<evidence type="ECO:0000256" key="4">
    <source>
        <dbReference type="ARBA" id="ARBA00023002"/>
    </source>
</evidence>
<dbReference type="EMBL" id="WTYS01000001">
    <property type="protein sequence ID" value="MXO55655.1"/>
    <property type="molecule type" value="Genomic_DNA"/>
</dbReference>
<feature type="binding site" evidence="8">
    <location>
        <position position="48"/>
    </location>
    <ligand>
        <name>Fe cation</name>
        <dbReference type="ChEBI" id="CHEBI:24875"/>
        <label>2</label>
    </ligand>
</feature>
<evidence type="ECO:0000256" key="8">
    <source>
        <dbReference type="HAMAP-Rule" id="MF_01658"/>
    </source>
</evidence>
<dbReference type="GO" id="GO:0006744">
    <property type="term" value="P:ubiquinone biosynthetic process"/>
    <property type="evidence" value="ECO:0007669"/>
    <property type="project" value="UniProtKB-UniRule"/>
</dbReference>
<keyword evidence="3 8" id="KW-0479">Metal-binding</keyword>
<dbReference type="InterPro" id="IPR011566">
    <property type="entry name" value="Ubq_synth_Coq7"/>
</dbReference>
<dbReference type="CDD" id="cd01042">
    <property type="entry name" value="DMQH"/>
    <property type="match status" value="1"/>
</dbReference>
<evidence type="ECO:0000256" key="6">
    <source>
        <dbReference type="ARBA" id="ARBA00023033"/>
    </source>
</evidence>
<dbReference type="Pfam" id="PF03232">
    <property type="entry name" value="COQ7"/>
    <property type="match status" value="1"/>
</dbReference>
<dbReference type="OrthoDB" id="7559360at2"/>
<evidence type="ECO:0000256" key="7">
    <source>
        <dbReference type="ARBA" id="ARBA00023136"/>
    </source>
</evidence>
<organism evidence="9 10">
    <name type="scientific">Pontixanthobacter gangjinensis</name>
    <dbReference type="NCBI Taxonomy" id="1028742"/>
    <lineage>
        <taxon>Bacteria</taxon>
        <taxon>Pseudomonadati</taxon>
        <taxon>Pseudomonadota</taxon>
        <taxon>Alphaproteobacteria</taxon>
        <taxon>Sphingomonadales</taxon>
        <taxon>Erythrobacteraceae</taxon>
        <taxon>Pontixanthobacter</taxon>
    </lineage>
</organism>
<keyword evidence="2 8" id="KW-0831">Ubiquinone biosynthesis</keyword>
<dbReference type="HAMAP" id="MF_01658">
    <property type="entry name" value="COQ7"/>
    <property type="match status" value="1"/>
</dbReference>
<dbReference type="GO" id="GO:0008682">
    <property type="term" value="F:3-demethoxyubiquinol 3-hydroxylase activity"/>
    <property type="evidence" value="ECO:0007669"/>
    <property type="project" value="UniProtKB-EC"/>
</dbReference>
<feature type="binding site" evidence="8">
    <location>
        <position position="17"/>
    </location>
    <ligand>
        <name>Fe cation</name>
        <dbReference type="ChEBI" id="CHEBI:24875"/>
        <label>1</label>
    </ligand>
</feature>
<keyword evidence="5 8" id="KW-0408">Iron</keyword>